<gene>
    <name evidence="1" type="ORF">PFGANNDM_00048</name>
</gene>
<evidence type="ECO:0000313" key="1">
    <source>
        <dbReference type="EMBL" id="QNO51813.1"/>
    </source>
</evidence>
<name>A0A7G9YUX9_9EURY</name>
<dbReference type="EMBL" id="MT631478">
    <property type="protein sequence ID" value="QNO51813.1"/>
    <property type="molecule type" value="Genomic_DNA"/>
</dbReference>
<dbReference type="SUPFAM" id="SSF46565">
    <property type="entry name" value="Chaperone J-domain"/>
    <property type="match status" value="1"/>
</dbReference>
<organism evidence="1">
    <name type="scientific">Candidatus Methanophagaceae archaeon ANME-1 ERB6</name>
    <dbReference type="NCBI Taxonomy" id="2759912"/>
    <lineage>
        <taxon>Archaea</taxon>
        <taxon>Methanobacteriati</taxon>
        <taxon>Methanobacteriota</taxon>
        <taxon>Stenosarchaea group</taxon>
        <taxon>Methanomicrobia</taxon>
        <taxon>Candidatus Methanophagales</taxon>
        <taxon>Candidatus Methanophagaceae</taxon>
    </lineage>
</organism>
<evidence type="ECO:0008006" key="2">
    <source>
        <dbReference type="Google" id="ProtNLM"/>
    </source>
</evidence>
<protein>
    <recommendedName>
        <fullName evidence="2">J domain-containing protein</fullName>
    </recommendedName>
</protein>
<proteinExistence type="predicted"/>
<dbReference type="InterPro" id="IPR036869">
    <property type="entry name" value="J_dom_sf"/>
</dbReference>
<reference evidence="1" key="1">
    <citation type="submission" date="2020-06" db="EMBL/GenBank/DDBJ databases">
        <title>Unique genomic features of the anaerobic methanotrophic archaea.</title>
        <authorList>
            <person name="Chadwick G.L."/>
            <person name="Skennerton C.T."/>
            <person name="Laso-Perez R."/>
            <person name="Leu A.O."/>
            <person name="Speth D.R."/>
            <person name="Yu H."/>
            <person name="Morgan-Lang C."/>
            <person name="Hatzenpichler R."/>
            <person name="Goudeau D."/>
            <person name="Malmstrom R."/>
            <person name="Brazelton W.J."/>
            <person name="Woyke T."/>
            <person name="Hallam S.J."/>
            <person name="Tyson G.W."/>
            <person name="Wegener G."/>
            <person name="Boetius A."/>
            <person name="Orphan V."/>
        </authorList>
    </citation>
    <scope>NUCLEOTIDE SEQUENCE</scope>
</reference>
<dbReference type="AlphaFoldDB" id="A0A7G9YUX9"/>
<sequence length="371" mass="43889">MAEEKKAYDEWMQLYTCDDHHWKVPARYMDRSRVGGQEKKLGKFDRLYPGCVDDLFEGLPTYYCVLCVSKNDSQGAIEKAYERKKKCSVYPEEVLERAYEMLSHNEKRLAYDEMIRVFMKVLLAFTASEKREIIEDHADWLEREKKSVTMEYILENRGAWLYLFNYGAPTFYELLGVDKAEIEIGEVVECKNKNRDIRLAEEICKIINNPQLRFEYDFMLGELNEIVDDELERFRRGMGIWKGRDAAFLMVLKYHDYLNRYGKTMDEHLDWQEYTGNKTFCSVLNIDAGSIPADKREAESFIRNAYRDKERTEEVNLAYSVLKNSRLREDYDWLLKHGKWLSKMHELDIEEAGEAQINAVMEMADVAIRDV</sequence>
<accession>A0A7G9YUX9</accession>